<dbReference type="RefSeq" id="WP_013017233.1">
    <property type="nucleotide sequence ID" value="NC_013947.1"/>
</dbReference>
<feature type="transmembrane region" description="Helical" evidence="2">
    <location>
        <begin position="106"/>
        <end position="123"/>
    </location>
</feature>
<evidence type="ECO:0000256" key="1">
    <source>
        <dbReference type="SAM" id="MobiDB-lite"/>
    </source>
</evidence>
<dbReference type="EMBL" id="CP001778">
    <property type="protein sequence ID" value="ADD41662.1"/>
    <property type="molecule type" value="Genomic_DNA"/>
</dbReference>
<feature type="transmembrane region" description="Helical" evidence="2">
    <location>
        <begin position="36"/>
        <end position="62"/>
    </location>
</feature>
<keyword evidence="2" id="KW-1133">Transmembrane helix</keyword>
<dbReference type="Pfam" id="PF10067">
    <property type="entry name" value="DUF2306"/>
    <property type="match status" value="1"/>
</dbReference>
<feature type="transmembrane region" description="Helical" evidence="2">
    <location>
        <begin position="74"/>
        <end position="94"/>
    </location>
</feature>
<evidence type="ECO:0000256" key="2">
    <source>
        <dbReference type="SAM" id="Phobius"/>
    </source>
</evidence>
<feature type="transmembrane region" description="Helical" evidence="2">
    <location>
        <begin position="178"/>
        <end position="198"/>
    </location>
</feature>
<dbReference type="InterPro" id="IPR018750">
    <property type="entry name" value="DUF2306_membrane"/>
</dbReference>
<keyword evidence="2" id="KW-0812">Transmembrane</keyword>
<evidence type="ECO:0008006" key="5">
    <source>
        <dbReference type="Google" id="ProtNLM"/>
    </source>
</evidence>
<dbReference type="eggNOG" id="COG5395">
    <property type="taxonomic scope" value="Bacteria"/>
</dbReference>
<protein>
    <recommendedName>
        <fullName evidence="5">Membrane protein (DUF2306)</fullName>
    </recommendedName>
</protein>
<keyword evidence="4" id="KW-1185">Reference proteome</keyword>
<proteinExistence type="predicted"/>
<dbReference type="HOGENOM" id="CLU_078522_1_0_11"/>
<dbReference type="KEGG" id="sna:Snas_1966"/>
<name>D3PZI8_STANL</name>
<reference evidence="3 4" key="1">
    <citation type="journal article" date="2009" name="Stand. Genomic Sci.">
        <title>Complete genome sequence of Stackebrandtia nassauensis type strain (LLR-40K-21).</title>
        <authorList>
            <person name="Munk C."/>
            <person name="Lapidus A."/>
            <person name="Copeland A."/>
            <person name="Jando M."/>
            <person name="Mayilraj S."/>
            <person name="Glavina Del Rio T."/>
            <person name="Nolan M."/>
            <person name="Chen F."/>
            <person name="Lucas S."/>
            <person name="Tice H."/>
            <person name="Cheng J.F."/>
            <person name="Han C."/>
            <person name="Detter J.C."/>
            <person name="Bruce D."/>
            <person name="Goodwin L."/>
            <person name="Chain P."/>
            <person name="Pitluck S."/>
            <person name="Goker M."/>
            <person name="Ovchinikova G."/>
            <person name="Pati A."/>
            <person name="Ivanova N."/>
            <person name="Mavromatis K."/>
            <person name="Chen A."/>
            <person name="Palaniappan K."/>
            <person name="Land M."/>
            <person name="Hauser L."/>
            <person name="Chang Y.J."/>
            <person name="Jeffries C.D."/>
            <person name="Bristow J."/>
            <person name="Eisen J.A."/>
            <person name="Markowitz V."/>
            <person name="Hugenholtz P."/>
            <person name="Kyrpides N.C."/>
            <person name="Klenk H.P."/>
        </authorList>
    </citation>
    <scope>NUCLEOTIDE SEQUENCE [LARGE SCALE GENOMIC DNA]</scope>
    <source>
        <strain evidence="4">DSM 44728 / CIP 108903 / NRRL B-16338 / NBRC 102104 / LLR-40K-21</strain>
    </source>
</reference>
<dbReference type="AlphaFoldDB" id="D3PZI8"/>
<evidence type="ECO:0000313" key="4">
    <source>
        <dbReference type="Proteomes" id="UP000000844"/>
    </source>
</evidence>
<evidence type="ECO:0000313" key="3">
    <source>
        <dbReference type="EMBL" id="ADD41662.1"/>
    </source>
</evidence>
<accession>D3PZI8</accession>
<keyword evidence="2" id="KW-0472">Membrane</keyword>
<organism evidence="3 4">
    <name type="scientific">Stackebrandtia nassauensis (strain DSM 44728 / CIP 108903 / NRRL B-16338 / NBRC 102104 / LLR-40K-21)</name>
    <dbReference type="NCBI Taxonomy" id="446470"/>
    <lineage>
        <taxon>Bacteria</taxon>
        <taxon>Bacillati</taxon>
        <taxon>Actinomycetota</taxon>
        <taxon>Actinomycetes</taxon>
        <taxon>Glycomycetales</taxon>
        <taxon>Glycomycetaceae</taxon>
        <taxon>Stackebrandtia</taxon>
    </lineage>
</organism>
<gene>
    <name evidence="3" type="ordered locus">Snas_1966</name>
</gene>
<dbReference type="Proteomes" id="UP000000844">
    <property type="component" value="Chromosome"/>
</dbReference>
<feature type="transmembrane region" description="Helical" evidence="2">
    <location>
        <begin position="135"/>
        <end position="158"/>
    </location>
</feature>
<feature type="region of interest" description="Disordered" evidence="1">
    <location>
        <begin position="204"/>
        <end position="237"/>
    </location>
</feature>
<dbReference type="STRING" id="446470.Snas_1966"/>
<sequence length="237" mass="26634">MIPLWVVCGAFFAWRTPAYLGFTPEASFVALRDNTHYLMLSAHVVLGTVTLTCCCLQLWPWLRQHHPKVHRISGRIYVTAVIPASVLAFVSAVWQDLPVPGRISNMTLSILWLLMTIAGFRMARARRFAEHRRWMIRSFALCISIIANRVWTGIMVVALMPFTDSVYGGDWDAMFMDAALAAVWLSWIVNLLIAEWWIERTRRPRPKPPTGPVTGDGTRPAAVAGHRDTPPVPLSGS</sequence>